<dbReference type="SUPFAM" id="SSF52540">
    <property type="entry name" value="P-loop containing nucleoside triphosphate hydrolases"/>
    <property type="match status" value="1"/>
</dbReference>
<dbReference type="RefSeq" id="WP_341468446.1">
    <property type="nucleotide sequence ID" value="NZ_CP128399.1"/>
</dbReference>
<name>A0A8T7LRP9_9CHLR</name>
<dbReference type="PANTHER" id="PTHR10803:SF3">
    <property type="entry name" value="ATPASE GET3"/>
    <property type="match status" value="1"/>
</dbReference>
<comment type="catalytic activity">
    <reaction evidence="6">
        <text>arsenite(in) + ATP + H2O = arsenite(out) + ADP + phosphate + H(+)</text>
        <dbReference type="Rhea" id="RHEA:11348"/>
        <dbReference type="ChEBI" id="CHEBI:15377"/>
        <dbReference type="ChEBI" id="CHEBI:15378"/>
        <dbReference type="ChEBI" id="CHEBI:29242"/>
        <dbReference type="ChEBI" id="CHEBI:30616"/>
        <dbReference type="ChEBI" id="CHEBI:43474"/>
        <dbReference type="ChEBI" id="CHEBI:456216"/>
        <dbReference type="EC" id="7.3.2.7"/>
    </reaction>
</comment>
<protein>
    <recommendedName>
        <fullName evidence="8">arsenite-transporting ATPase</fullName>
        <ecNumber evidence="8">7.3.2.7</ecNumber>
    </recommendedName>
</protein>
<keyword evidence="3" id="KW-0067">ATP-binding</keyword>
<evidence type="ECO:0000313" key="14">
    <source>
        <dbReference type="Proteomes" id="UP001431572"/>
    </source>
</evidence>
<dbReference type="Gene3D" id="3.40.50.300">
    <property type="entry name" value="P-loop containing nucleotide triphosphate hydrolases"/>
    <property type="match status" value="1"/>
</dbReference>
<dbReference type="Proteomes" id="UP001431572">
    <property type="component" value="Chromosome 1"/>
</dbReference>
<evidence type="ECO:0000313" key="11">
    <source>
        <dbReference type="EMBL" id="NWJ44668.1"/>
    </source>
</evidence>
<feature type="domain" description="ArsA/GET3 Anion-transporting ATPase-like" evidence="9">
    <location>
        <begin position="1"/>
        <end position="298"/>
    </location>
</feature>
<dbReference type="InterPro" id="IPR016300">
    <property type="entry name" value="ATPase_ArsA/GET3"/>
</dbReference>
<proteinExistence type="inferred from homology"/>
<evidence type="ECO:0000259" key="9">
    <source>
        <dbReference type="Pfam" id="PF02374"/>
    </source>
</evidence>
<comment type="similarity">
    <text evidence="1">Belongs to the arsA ATPase family.</text>
</comment>
<dbReference type="PANTHER" id="PTHR10803">
    <property type="entry name" value="ARSENICAL PUMP-DRIVING ATPASE ARSENITE-TRANSLOCATING ATPASE"/>
    <property type="match status" value="1"/>
</dbReference>
<dbReference type="GO" id="GO:0016887">
    <property type="term" value="F:ATP hydrolysis activity"/>
    <property type="evidence" value="ECO:0007669"/>
    <property type="project" value="InterPro"/>
</dbReference>
<evidence type="ECO:0000256" key="1">
    <source>
        <dbReference type="ARBA" id="ARBA00011040"/>
    </source>
</evidence>
<evidence type="ECO:0000313" key="12">
    <source>
        <dbReference type="EMBL" id="WJW66557.1"/>
    </source>
</evidence>
<evidence type="ECO:0000313" key="13">
    <source>
        <dbReference type="Proteomes" id="UP000521676"/>
    </source>
</evidence>
<comment type="function">
    <text evidence="7">Anion-transporting ATPase. Catalyzes the extrusion of arsenite.</text>
</comment>
<reference evidence="12" key="2">
    <citation type="journal article" date="2024" name="Nature">
        <title>Anoxygenic phototroph of the Chloroflexota uses a type I reaction centre.</title>
        <authorList>
            <person name="Tsuji J.M."/>
            <person name="Shaw N.A."/>
            <person name="Nagashima S."/>
            <person name="Venkiteswaran J.J."/>
            <person name="Schiff S.L."/>
            <person name="Watanabe T."/>
            <person name="Fukui M."/>
            <person name="Hanada S."/>
            <person name="Tank M."/>
            <person name="Neufeld J.D."/>
        </authorList>
    </citation>
    <scope>NUCLEOTIDE SEQUENCE</scope>
    <source>
        <strain evidence="12">L227-S17</strain>
    </source>
</reference>
<dbReference type="InterPro" id="IPR025723">
    <property type="entry name" value="ArsA/GET3_ATPase-like"/>
</dbReference>
<dbReference type="AlphaFoldDB" id="A0A8T7LRP9"/>
<reference evidence="11 13" key="1">
    <citation type="submission" date="2020-06" db="EMBL/GenBank/DDBJ databases">
        <title>Anoxygenic phototrophic Chloroflexota member uses a Type I reaction center.</title>
        <authorList>
            <person name="Tsuji J.M."/>
            <person name="Shaw N.A."/>
            <person name="Nagashima S."/>
            <person name="Venkiteswaran J."/>
            <person name="Schiff S.L."/>
            <person name="Hanada S."/>
            <person name="Tank M."/>
            <person name="Neufeld J.D."/>
        </authorList>
    </citation>
    <scope>NUCLEOTIDE SEQUENCE [LARGE SCALE GENOMIC DNA]</scope>
    <source>
        <strain evidence="11">L227-S17</strain>
    </source>
</reference>
<dbReference type="GO" id="GO:0005524">
    <property type="term" value="F:ATP binding"/>
    <property type="evidence" value="ECO:0007669"/>
    <property type="project" value="UniProtKB-KW"/>
</dbReference>
<accession>A0A8T7LRP9</accession>
<evidence type="ECO:0000256" key="4">
    <source>
        <dbReference type="ARBA" id="ARBA00022849"/>
    </source>
</evidence>
<dbReference type="CDD" id="cd02035">
    <property type="entry name" value="ArsA"/>
    <property type="match status" value="1"/>
</dbReference>
<dbReference type="EMBL" id="CP128399">
    <property type="protein sequence ID" value="WJW66557.1"/>
    <property type="molecule type" value="Genomic_DNA"/>
</dbReference>
<evidence type="ECO:0000256" key="5">
    <source>
        <dbReference type="ARBA" id="ARBA00022967"/>
    </source>
</evidence>
<dbReference type="InterPro" id="IPR040612">
    <property type="entry name" value="ArsA_HSP20-like"/>
</dbReference>
<dbReference type="Pfam" id="PF02374">
    <property type="entry name" value="ArsA_ATPase"/>
    <property type="match status" value="1"/>
</dbReference>
<evidence type="ECO:0000256" key="3">
    <source>
        <dbReference type="ARBA" id="ARBA00022840"/>
    </source>
</evidence>
<gene>
    <name evidence="11" type="ORF">HXX08_02200</name>
    <name evidence="12" type="ORF">OZ401_002360</name>
</gene>
<dbReference type="FunFam" id="3.40.50.300:FF:001801">
    <property type="entry name" value="Putative arsenical pump-driving ATPase"/>
    <property type="match status" value="1"/>
</dbReference>
<dbReference type="Pfam" id="PF17886">
    <property type="entry name" value="ArsA_HSP20"/>
    <property type="match status" value="1"/>
</dbReference>
<evidence type="ECO:0000256" key="6">
    <source>
        <dbReference type="ARBA" id="ARBA00052296"/>
    </source>
</evidence>
<dbReference type="NCBIfam" id="TIGR00345">
    <property type="entry name" value="GET3_arsA_TRC40"/>
    <property type="match status" value="1"/>
</dbReference>
<keyword evidence="4" id="KW-0059">Arsenical resistance</keyword>
<dbReference type="InterPro" id="IPR008978">
    <property type="entry name" value="HSP20-like_chaperone"/>
</dbReference>
<sequence length="383" mass="42582">MRVILYVGKGGVGKTTISAATAVRAAQMGYRTLVVSTDTAHSLADAFDLNLKSVPDKVADNLWAQEINVLDEVRSNWGKLESYFATMLKKKGADDVIAEELALLPGMDELISLLQILRHSRSGDYDVIFIDAAPTGETVRLLSMPDMFTWYSDRVATWHNSTMKLAGAIIKPLMPRNNVFDAIPDITQQVDLLRTTLTSPKQASYRIVVNPEKMVVKEGQRAATYLSLFNYPVDAIISNRILPENSSDAFFAGICGRQKEYRDLIYSSFAPLPILEVPMKGHEVTGIKALGDLGMEIYGDRDPTESFYRGKAQEIVKIDGEYILQLALPNLEVDKVNMVKKGDELFVEIGNFKRDLLLPHALAARNAKSARFKDGILHVHFSN</sequence>
<evidence type="ECO:0000256" key="8">
    <source>
        <dbReference type="ARBA" id="ARBA00066752"/>
    </source>
</evidence>
<dbReference type="InterPro" id="IPR027417">
    <property type="entry name" value="P-loop_NTPase"/>
</dbReference>
<dbReference type="Proteomes" id="UP000521676">
    <property type="component" value="Unassembled WGS sequence"/>
</dbReference>
<keyword evidence="5" id="KW-1278">Translocase</keyword>
<evidence type="ECO:0000256" key="2">
    <source>
        <dbReference type="ARBA" id="ARBA00022741"/>
    </source>
</evidence>
<dbReference type="GO" id="GO:0015446">
    <property type="term" value="F:ATPase-coupled arsenite transmembrane transporter activity"/>
    <property type="evidence" value="ECO:0007669"/>
    <property type="project" value="UniProtKB-EC"/>
</dbReference>
<dbReference type="EC" id="7.3.2.7" evidence="8"/>
<keyword evidence="2" id="KW-0547">Nucleotide-binding</keyword>
<dbReference type="EMBL" id="JACATZ010000001">
    <property type="protein sequence ID" value="NWJ44668.1"/>
    <property type="molecule type" value="Genomic_DNA"/>
</dbReference>
<feature type="domain" description="ArsA HSP20-like" evidence="10">
    <location>
        <begin position="319"/>
        <end position="381"/>
    </location>
</feature>
<evidence type="ECO:0000256" key="7">
    <source>
        <dbReference type="ARBA" id="ARBA00059736"/>
    </source>
</evidence>
<organism evidence="11 13">
    <name type="scientific">Candidatus Chlorohelix allophototropha</name>
    <dbReference type="NCBI Taxonomy" id="3003348"/>
    <lineage>
        <taxon>Bacteria</taxon>
        <taxon>Bacillati</taxon>
        <taxon>Chloroflexota</taxon>
        <taxon>Chloroflexia</taxon>
        <taxon>Candidatus Chloroheliales</taxon>
        <taxon>Candidatus Chloroheliaceae</taxon>
        <taxon>Candidatus Chlorohelix</taxon>
    </lineage>
</organism>
<evidence type="ECO:0000259" key="10">
    <source>
        <dbReference type="Pfam" id="PF17886"/>
    </source>
</evidence>
<keyword evidence="14" id="KW-1185">Reference proteome</keyword>
<dbReference type="Gene3D" id="2.60.40.790">
    <property type="match status" value="1"/>
</dbReference>
<dbReference type="SUPFAM" id="SSF49764">
    <property type="entry name" value="HSP20-like chaperones"/>
    <property type="match status" value="1"/>
</dbReference>